<protein>
    <submittedName>
        <fullName evidence="1">OsmC family peroxiredoxin</fullName>
    </submittedName>
</protein>
<dbReference type="SUPFAM" id="SSF82784">
    <property type="entry name" value="OsmC-like"/>
    <property type="match status" value="1"/>
</dbReference>
<dbReference type="InterPro" id="IPR052707">
    <property type="entry name" value="OsmC_Ohr_Peroxiredoxin"/>
</dbReference>
<dbReference type="AlphaFoldDB" id="A0A5J6L0C9"/>
<dbReference type="KEGG" id="mlz:F6J85_01640"/>
<evidence type="ECO:0000313" key="1">
    <source>
        <dbReference type="EMBL" id="QEW01927.1"/>
    </source>
</evidence>
<accession>A0A5J6L0C9</accession>
<dbReference type="PANTHER" id="PTHR42830:SF2">
    <property type="entry name" value="OSMC_OHR FAMILY PROTEIN"/>
    <property type="match status" value="1"/>
</dbReference>
<dbReference type="InterPro" id="IPR003718">
    <property type="entry name" value="OsmC/Ohr_fam"/>
</dbReference>
<dbReference type="Gene3D" id="3.30.300.20">
    <property type="match status" value="1"/>
</dbReference>
<dbReference type="Pfam" id="PF02566">
    <property type="entry name" value="OsmC"/>
    <property type="match status" value="1"/>
</dbReference>
<reference evidence="2" key="1">
    <citation type="submission" date="2019-09" db="EMBL/GenBank/DDBJ databases">
        <title>Mumia zhuanghuii sp. nov. isolated from the intestinal contents of plateau pika (Ochotona curzoniae) in the Qinghai-Tibet plateau of China.</title>
        <authorList>
            <person name="Tian Z."/>
        </authorList>
    </citation>
    <scope>NUCLEOTIDE SEQUENCE [LARGE SCALE GENOMIC DNA]</scope>
    <source>
        <strain evidence="2">L-031</strain>
    </source>
</reference>
<dbReference type="Proteomes" id="UP000325516">
    <property type="component" value="Chromosome"/>
</dbReference>
<sequence length="150" mass="15654">MTDHHYATTLMWTGDTGSGYAGYGRAHDVEFAGDILTLSADAAFRGDASLPNPEQLLLAAASSCQLLSFLAVAARAGVAVLAYRDDATAVMPAVPAPMRITRIHLAPHIQVRDADAAAVCRLVHDAHEGCFVANSLTADVVVAPVVEVVS</sequence>
<dbReference type="PANTHER" id="PTHR42830">
    <property type="entry name" value="OSMOTICALLY INDUCIBLE FAMILY PROTEIN"/>
    <property type="match status" value="1"/>
</dbReference>
<keyword evidence="2" id="KW-1185">Reference proteome</keyword>
<organism evidence="1 2">
    <name type="scientific">Microbacterium lushaniae</name>
    <dbReference type="NCBI Taxonomy" id="2614639"/>
    <lineage>
        <taxon>Bacteria</taxon>
        <taxon>Bacillati</taxon>
        <taxon>Actinomycetota</taxon>
        <taxon>Actinomycetes</taxon>
        <taxon>Micrococcales</taxon>
        <taxon>Microbacteriaceae</taxon>
        <taxon>Microbacterium</taxon>
    </lineage>
</organism>
<proteinExistence type="predicted"/>
<evidence type="ECO:0000313" key="2">
    <source>
        <dbReference type="Proteomes" id="UP000325516"/>
    </source>
</evidence>
<dbReference type="EMBL" id="CP044232">
    <property type="protein sequence ID" value="QEW01927.1"/>
    <property type="molecule type" value="Genomic_DNA"/>
</dbReference>
<name>A0A5J6L0C9_9MICO</name>
<dbReference type="InterPro" id="IPR015946">
    <property type="entry name" value="KH_dom-like_a/b"/>
</dbReference>
<gene>
    <name evidence="1" type="ORF">F6J85_01640</name>
</gene>
<dbReference type="InterPro" id="IPR036102">
    <property type="entry name" value="OsmC/Ohrsf"/>
</dbReference>
<dbReference type="RefSeq" id="WP_150923571.1">
    <property type="nucleotide sequence ID" value="NZ_CP044232.1"/>
</dbReference>